<reference evidence="5 6" key="1">
    <citation type="journal article" date="2015" name="Stand. Genomic Sci.">
        <title>Genomic Encyclopedia of Bacterial and Archaeal Type Strains, Phase III: the genomes of soil and plant-associated and newly described type strains.</title>
        <authorList>
            <person name="Whitman W.B."/>
            <person name="Woyke T."/>
            <person name="Klenk H.P."/>
            <person name="Zhou Y."/>
            <person name="Lilburn T.G."/>
            <person name="Beck B.J."/>
            <person name="De Vos P."/>
            <person name="Vandamme P."/>
            <person name="Eisen J.A."/>
            <person name="Garrity G."/>
            <person name="Hugenholtz P."/>
            <person name="Kyrpides N.C."/>
        </authorList>
    </citation>
    <scope>NUCLEOTIDE SEQUENCE [LARGE SCALE GENOMIC DNA]</scope>
    <source>
        <strain evidence="5 6">CV53</strain>
    </source>
</reference>
<dbReference type="InterPro" id="IPR050166">
    <property type="entry name" value="ABC_transporter_ATP-bind"/>
</dbReference>
<gene>
    <name evidence="5" type="ORF">EV146_10298</name>
</gene>
<evidence type="ECO:0000256" key="2">
    <source>
        <dbReference type="ARBA" id="ARBA00022741"/>
    </source>
</evidence>
<dbReference type="GO" id="GO:0005524">
    <property type="term" value="F:ATP binding"/>
    <property type="evidence" value="ECO:0007669"/>
    <property type="project" value="UniProtKB-KW"/>
</dbReference>
<accession>A0A4R2BJK3</accession>
<evidence type="ECO:0000256" key="1">
    <source>
        <dbReference type="ARBA" id="ARBA00022448"/>
    </source>
</evidence>
<dbReference type="PANTHER" id="PTHR42788:SF2">
    <property type="entry name" value="ABC TRANSPORTER ATP-BINDING PROTEIN"/>
    <property type="match status" value="1"/>
</dbReference>
<dbReference type="CDD" id="cd03293">
    <property type="entry name" value="ABC_NrtD_SsuB_transporters"/>
    <property type="match status" value="1"/>
</dbReference>
<sequence>MLQFRNISFQYKHNDRTSPLIKSLDMNVHKGELISILGPSGSGKSTLFRLITGLEQPDAGEIRLDGRVFKSLLGRVGYMPQQDLLMPWRTVLDNALLPLELKGIKKEEARKEVLKLLEEFGLSGFEYHFPSDLSGGMRQRVSFLRTILSGADLLLLDEPFSALDAITRLSMQEWLLLQWEKRKKTILFITHDVNEALFLSDRILIVNGTPVHNLEEVQVPLGRPRTIQDLNHPALIQLKDDLLHQLRMKVSR</sequence>
<evidence type="ECO:0000313" key="6">
    <source>
        <dbReference type="Proteomes" id="UP000295689"/>
    </source>
</evidence>
<dbReference type="SMART" id="SM00382">
    <property type="entry name" value="AAA"/>
    <property type="match status" value="1"/>
</dbReference>
<keyword evidence="3 5" id="KW-0067">ATP-binding</keyword>
<feature type="domain" description="ABC transporter" evidence="4">
    <location>
        <begin position="2"/>
        <end position="233"/>
    </location>
</feature>
<dbReference type="Proteomes" id="UP000295689">
    <property type="component" value="Unassembled WGS sequence"/>
</dbReference>
<dbReference type="SUPFAM" id="SSF52540">
    <property type="entry name" value="P-loop containing nucleoside triphosphate hydrolases"/>
    <property type="match status" value="1"/>
</dbReference>
<dbReference type="GO" id="GO:0016887">
    <property type="term" value="F:ATP hydrolysis activity"/>
    <property type="evidence" value="ECO:0007669"/>
    <property type="project" value="InterPro"/>
</dbReference>
<dbReference type="EMBL" id="SLVV01000002">
    <property type="protein sequence ID" value="TCN27156.1"/>
    <property type="molecule type" value="Genomic_DNA"/>
</dbReference>
<comment type="caution">
    <text evidence="5">The sequence shown here is derived from an EMBL/GenBank/DDBJ whole genome shotgun (WGS) entry which is preliminary data.</text>
</comment>
<keyword evidence="1" id="KW-0813">Transport</keyword>
<dbReference type="InterPro" id="IPR003439">
    <property type="entry name" value="ABC_transporter-like_ATP-bd"/>
</dbReference>
<dbReference type="InterPro" id="IPR017871">
    <property type="entry name" value="ABC_transporter-like_CS"/>
</dbReference>
<evidence type="ECO:0000256" key="3">
    <source>
        <dbReference type="ARBA" id="ARBA00022840"/>
    </source>
</evidence>
<dbReference type="Gene3D" id="3.40.50.300">
    <property type="entry name" value="P-loop containing nucleotide triphosphate hydrolases"/>
    <property type="match status" value="1"/>
</dbReference>
<dbReference type="Pfam" id="PF00005">
    <property type="entry name" value="ABC_tran"/>
    <property type="match status" value="1"/>
</dbReference>
<name>A0A4R2BJK3_9BACI</name>
<keyword evidence="2" id="KW-0547">Nucleotide-binding</keyword>
<evidence type="ECO:0000259" key="4">
    <source>
        <dbReference type="PROSITE" id="PS50893"/>
    </source>
</evidence>
<dbReference type="AlphaFoldDB" id="A0A4R2BJK3"/>
<dbReference type="PROSITE" id="PS00211">
    <property type="entry name" value="ABC_TRANSPORTER_1"/>
    <property type="match status" value="1"/>
</dbReference>
<evidence type="ECO:0000313" key="5">
    <source>
        <dbReference type="EMBL" id="TCN27156.1"/>
    </source>
</evidence>
<protein>
    <submittedName>
        <fullName evidence="5">Putative hydroxymethylpyrimidine transport system ATP-binding protein</fullName>
    </submittedName>
</protein>
<proteinExistence type="predicted"/>
<dbReference type="PROSITE" id="PS50893">
    <property type="entry name" value="ABC_TRANSPORTER_2"/>
    <property type="match status" value="1"/>
</dbReference>
<dbReference type="InterPro" id="IPR027417">
    <property type="entry name" value="P-loop_NTPase"/>
</dbReference>
<organism evidence="5 6">
    <name type="scientific">Mesobacillus foraminis</name>
    <dbReference type="NCBI Taxonomy" id="279826"/>
    <lineage>
        <taxon>Bacteria</taxon>
        <taxon>Bacillati</taxon>
        <taxon>Bacillota</taxon>
        <taxon>Bacilli</taxon>
        <taxon>Bacillales</taxon>
        <taxon>Bacillaceae</taxon>
        <taxon>Mesobacillus</taxon>
    </lineage>
</organism>
<dbReference type="PANTHER" id="PTHR42788">
    <property type="entry name" value="TAURINE IMPORT ATP-BINDING PROTEIN-RELATED"/>
    <property type="match status" value="1"/>
</dbReference>
<dbReference type="InterPro" id="IPR003593">
    <property type="entry name" value="AAA+_ATPase"/>
</dbReference>
<keyword evidence="6" id="KW-1185">Reference proteome</keyword>